<comment type="caution">
    <text evidence="7">The sequence shown here is derived from an EMBL/GenBank/DDBJ whole genome shotgun (WGS) entry which is preliminary data.</text>
</comment>
<dbReference type="InterPro" id="IPR001680">
    <property type="entry name" value="WD40_rpt"/>
</dbReference>
<dbReference type="EMBL" id="CAJEWN010000120">
    <property type="protein sequence ID" value="CAD2166815.1"/>
    <property type="molecule type" value="Genomic_DNA"/>
</dbReference>
<dbReference type="GO" id="GO:0043022">
    <property type="term" value="F:ribosome binding"/>
    <property type="evidence" value="ECO:0007669"/>
    <property type="project" value="InterPro"/>
</dbReference>
<feature type="repeat" description="WD" evidence="5">
    <location>
        <begin position="60"/>
        <end position="95"/>
    </location>
</feature>
<comment type="similarity">
    <text evidence="1">Belongs to the WD repeat G protein beta family. Ribosomal protein RACK1 subfamily.</text>
</comment>
<evidence type="ECO:0000313" key="7">
    <source>
        <dbReference type="EMBL" id="CAD2166815.1"/>
    </source>
</evidence>
<evidence type="ECO:0000256" key="2">
    <source>
        <dbReference type="ARBA" id="ARBA00022574"/>
    </source>
</evidence>
<dbReference type="InterPro" id="IPR036322">
    <property type="entry name" value="WD40_repeat_dom_sf"/>
</dbReference>
<dbReference type="PROSITE" id="PS00678">
    <property type="entry name" value="WD_REPEATS_1"/>
    <property type="match status" value="1"/>
</dbReference>
<dbReference type="Pfam" id="PF08719">
    <property type="entry name" value="NADAR"/>
    <property type="match status" value="1"/>
</dbReference>
<dbReference type="Pfam" id="PF00400">
    <property type="entry name" value="WD40"/>
    <property type="match status" value="2"/>
</dbReference>
<dbReference type="InterPro" id="IPR015943">
    <property type="entry name" value="WD40/YVTN_repeat-like_dom_sf"/>
</dbReference>
<name>A0A6V7UWB8_MELEN</name>
<proteinExistence type="inferred from homology"/>
<keyword evidence="2 5" id="KW-0853">WD repeat</keyword>
<evidence type="ECO:0000256" key="1">
    <source>
        <dbReference type="ARBA" id="ARBA00007253"/>
    </source>
</evidence>
<dbReference type="InterPro" id="IPR012816">
    <property type="entry name" value="NADAR"/>
</dbReference>
<keyword evidence="3" id="KW-0677">Repeat</keyword>
<reference evidence="7 8" key="1">
    <citation type="submission" date="2020-08" db="EMBL/GenBank/DDBJ databases">
        <authorList>
            <person name="Koutsovoulos G."/>
            <person name="Danchin GJ E."/>
        </authorList>
    </citation>
    <scope>NUCLEOTIDE SEQUENCE [LARGE SCALE GENOMIC DNA]</scope>
</reference>
<dbReference type="GO" id="GO:0045182">
    <property type="term" value="F:translation regulator activity"/>
    <property type="evidence" value="ECO:0007669"/>
    <property type="project" value="InterPro"/>
</dbReference>
<feature type="domain" description="NADAR" evidence="6">
    <location>
        <begin position="159"/>
        <end position="290"/>
    </location>
</feature>
<dbReference type="InterPro" id="IPR019775">
    <property type="entry name" value="WD40_repeat_CS"/>
</dbReference>
<dbReference type="OrthoDB" id="206452at2759"/>
<evidence type="ECO:0000313" key="8">
    <source>
        <dbReference type="Proteomes" id="UP000580250"/>
    </source>
</evidence>
<dbReference type="PANTHER" id="PTHR19868">
    <property type="entry name" value="RECEPTOR FOR ACTIVATED PROTEIN KINASE C RACK1"/>
    <property type="match status" value="1"/>
</dbReference>
<accession>A0A6V7UWB8</accession>
<dbReference type="Proteomes" id="UP000580250">
    <property type="component" value="Unassembled WGS sequence"/>
</dbReference>
<dbReference type="InterPro" id="IPR045223">
    <property type="entry name" value="RACK1-like"/>
</dbReference>
<protein>
    <recommendedName>
        <fullName evidence="4">Small ribosomal subunit protein RACK1</fullName>
    </recommendedName>
</protein>
<dbReference type="FunFam" id="2.130.10.10:FF:000615">
    <property type="entry name" value="Receptor for activated C kinase 1"/>
    <property type="match status" value="1"/>
</dbReference>
<dbReference type="SUPFAM" id="SSF50978">
    <property type="entry name" value="WD40 repeat-like"/>
    <property type="match status" value="1"/>
</dbReference>
<dbReference type="CDD" id="cd15457">
    <property type="entry name" value="NADAR"/>
    <property type="match status" value="1"/>
</dbReference>
<sequence length="321" mass="37353">MCLNIVKSFCFSVARQFVSHTKDVLSIAFSADNRQIVSGSRDKKIKLWNTLAQCKHTIVNECHTDWVSTVRFSPSNTNPVIVSAGWNRIVKVWNLGTCQFKTNHIEKVGKLTNEKLVDVDDGRAPESEYDYDDLNRDFYLIGGIHDPLSLRCEVTIRDKEGIEHKSAERFYWYKMAEKFGDEECKKKLMQAPNVQTAEEAVKNIQKFDSKVWDEVKHDIWEEGQRLKLDQVRWICNLLVLTKTTYLAVASEDKFFGTGWRKNRDESNKPVFWDGENEGGKILMNLRHELKKTHQFNGPQEEEETNTKLREMIATIDDELQR</sequence>
<evidence type="ECO:0000256" key="4">
    <source>
        <dbReference type="ARBA" id="ARBA00035297"/>
    </source>
</evidence>
<dbReference type="SMART" id="SM00320">
    <property type="entry name" value="WD40"/>
    <property type="match status" value="2"/>
</dbReference>
<evidence type="ECO:0000256" key="3">
    <source>
        <dbReference type="ARBA" id="ARBA00022737"/>
    </source>
</evidence>
<evidence type="ECO:0000256" key="5">
    <source>
        <dbReference type="PROSITE-ProRule" id="PRU00221"/>
    </source>
</evidence>
<organism evidence="7 8">
    <name type="scientific">Meloidogyne enterolobii</name>
    <name type="common">Root-knot nematode worm</name>
    <name type="synonym">Meloidogyne mayaguensis</name>
    <dbReference type="NCBI Taxonomy" id="390850"/>
    <lineage>
        <taxon>Eukaryota</taxon>
        <taxon>Metazoa</taxon>
        <taxon>Ecdysozoa</taxon>
        <taxon>Nematoda</taxon>
        <taxon>Chromadorea</taxon>
        <taxon>Rhabditida</taxon>
        <taxon>Tylenchina</taxon>
        <taxon>Tylenchomorpha</taxon>
        <taxon>Tylenchoidea</taxon>
        <taxon>Meloidogynidae</taxon>
        <taxon>Meloidogyninae</taxon>
        <taxon>Meloidogyne</taxon>
    </lineage>
</organism>
<dbReference type="AlphaFoldDB" id="A0A6V7UWB8"/>
<dbReference type="Gene3D" id="1.10.357.40">
    <property type="entry name" value="YbiA-like"/>
    <property type="match status" value="1"/>
</dbReference>
<dbReference type="Gene3D" id="2.130.10.10">
    <property type="entry name" value="YVTN repeat-like/Quinoprotein amine dehydrogenase"/>
    <property type="match status" value="1"/>
</dbReference>
<feature type="repeat" description="WD" evidence="5">
    <location>
        <begin position="17"/>
        <end position="49"/>
    </location>
</feature>
<gene>
    <name evidence="7" type="ORF">MENT_LOCUS18128</name>
</gene>
<evidence type="ECO:0000259" key="6">
    <source>
        <dbReference type="Pfam" id="PF08719"/>
    </source>
</evidence>
<dbReference type="InterPro" id="IPR037238">
    <property type="entry name" value="YbiA-like_sf"/>
</dbReference>
<dbReference type="PROSITE" id="PS50082">
    <property type="entry name" value="WD_REPEATS_2"/>
    <property type="match status" value="2"/>
</dbReference>
<dbReference type="SUPFAM" id="SSF143990">
    <property type="entry name" value="YbiA-like"/>
    <property type="match status" value="1"/>
</dbReference>
<dbReference type="PROSITE" id="PS50294">
    <property type="entry name" value="WD_REPEATS_REGION"/>
    <property type="match status" value="1"/>
</dbReference>